<protein>
    <submittedName>
        <fullName evidence="1">Uncharacterized protein</fullName>
    </submittedName>
</protein>
<evidence type="ECO:0000313" key="2">
    <source>
        <dbReference type="Proteomes" id="UP000033411"/>
    </source>
</evidence>
<dbReference type="STRING" id="1293439.WH87_01515"/>
<gene>
    <name evidence="1" type="ORF">WH87_01515</name>
</gene>
<accession>A0A0F5QIQ3</accession>
<dbReference type="PATRIC" id="fig|1293439.3.peg.2667"/>
<keyword evidence="2" id="KW-1185">Reference proteome</keyword>
<dbReference type="Gene3D" id="3.40.50.150">
    <property type="entry name" value="Vaccinia Virus protein VP39"/>
    <property type="match status" value="1"/>
</dbReference>
<comment type="caution">
    <text evidence="1">The sequence shown here is derived from an EMBL/GenBank/DDBJ whole genome shotgun (WGS) entry which is preliminary data.</text>
</comment>
<proteinExistence type="predicted"/>
<sequence length="515" mass="58432">MTFDHSPYEGNEYLAKSPHNLTIFELRQLDDPDFWAWAGAFRKDVVHAWDELGVPVTGGRSADEIVDQFRRLATLDVSGMSALDDLTGTTDCILNNSTVGSVCNQFFPTMLKTKDIDAVSLTGISIYSMFADDSRLGSFVEQVRNMLVNDPFSFFSHPITMPETVDLRSWLVNEASDQDTRIWFSTKKAPKNALHVADAEMDALLGEGLVLPEQIVGAGPWHVRRYNRLTRIMDIAKMFRHIAGGTPATNFRPSTAKHLYLRFTEHISQTEKVVVYDPSAGWGGRILGAMACGNEREIHYLGTDPNPDHWMPDLGITKYEYLANYFHGNVRTHHRNTCEIFRVGSEDIADDPKFQAYRGKVDFVFTSPPYFAAEGYSDDPRQSHMKFRTYEAWRDGFLKPTLETSAAWLKENRFVCINIADVRVGDRVLPLQNDASNILLRLGLAKHPTLKMVMSEARLGSKETDRGTPTMRNFCKVNGQRRKYEPILVFQKLIGHDKMWAGEDLSPEMLEEMAR</sequence>
<dbReference type="Proteomes" id="UP000033411">
    <property type="component" value="Unassembled WGS sequence"/>
</dbReference>
<name>A0A0F5QIQ3_9HYPH</name>
<dbReference type="EMBL" id="LANJ01000004">
    <property type="protein sequence ID" value="KKC40877.1"/>
    <property type="molecule type" value="Genomic_DNA"/>
</dbReference>
<dbReference type="SUPFAM" id="SSF53335">
    <property type="entry name" value="S-adenosyl-L-methionine-dependent methyltransferases"/>
    <property type="match status" value="2"/>
</dbReference>
<dbReference type="AlphaFoldDB" id="A0A0F5QIQ3"/>
<dbReference type="InterPro" id="IPR029063">
    <property type="entry name" value="SAM-dependent_MTases_sf"/>
</dbReference>
<evidence type="ECO:0000313" key="1">
    <source>
        <dbReference type="EMBL" id="KKC40877.1"/>
    </source>
</evidence>
<reference evidence="1 2" key="1">
    <citation type="submission" date="2015-03" db="EMBL/GenBank/DDBJ databases">
        <authorList>
            <person name="Lepp D."/>
            <person name="Hassan Y.I."/>
            <person name="Li X.-Z."/>
            <person name="Zhou T."/>
        </authorList>
    </citation>
    <scope>NUCLEOTIDE SEQUENCE [LARGE SCALE GENOMIC DNA]</scope>
    <source>
        <strain evidence="1 2">E84</strain>
    </source>
</reference>
<organism evidence="1 2">
    <name type="scientific">Devosia epidermidihirudinis</name>
    <dbReference type="NCBI Taxonomy" id="1293439"/>
    <lineage>
        <taxon>Bacteria</taxon>
        <taxon>Pseudomonadati</taxon>
        <taxon>Pseudomonadota</taxon>
        <taxon>Alphaproteobacteria</taxon>
        <taxon>Hyphomicrobiales</taxon>
        <taxon>Devosiaceae</taxon>
        <taxon>Devosia</taxon>
    </lineage>
</organism>